<evidence type="ECO:0000313" key="3">
    <source>
        <dbReference type="EMBL" id="MBC5764923.1"/>
    </source>
</evidence>
<accession>A0A923M8N1</accession>
<name>A0A923M8N1_9BURK</name>
<gene>
    <name evidence="3" type="ORF">H8R02_10705</name>
</gene>
<reference evidence="3" key="1">
    <citation type="submission" date="2020-08" db="EMBL/GenBank/DDBJ databases">
        <title>Ramlibacter sp. GTP1 16S ribosomal RNA gene genome sequencing and assembly.</title>
        <authorList>
            <person name="Kang M."/>
        </authorList>
    </citation>
    <scope>NUCLEOTIDE SEQUENCE</scope>
    <source>
        <strain evidence="3">GTP1</strain>
    </source>
</reference>
<proteinExistence type="predicted"/>
<keyword evidence="4" id="KW-1185">Reference proteome</keyword>
<feature type="coiled-coil region" evidence="1">
    <location>
        <begin position="245"/>
        <end position="272"/>
    </location>
</feature>
<feature type="compositionally biased region" description="Low complexity" evidence="2">
    <location>
        <begin position="46"/>
        <end position="58"/>
    </location>
</feature>
<dbReference type="Proteomes" id="UP000596827">
    <property type="component" value="Unassembled WGS sequence"/>
</dbReference>
<evidence type="ECO:0000256" key="1">
    <source>
        <dbReference type="SAM" id="Coils"/>
    </source>
</evidence>
<dbReference type="RefSeq" id="WP_187081385.1">
    <property type="nucleotide sequence ID" value="NZ_JACORU010000003.1"/>
</dbReference>
<evidence type="ECO:0000313" key="4">
    <source>
        <dbReference type="Proteomes" id="UP000596827"/>
    </source>
</evidence>
<feature type="region of interest" description="Disordered" evidence="2">
    <location>
        <begin position="44"/>
        <end position="63"/>
    </location>
</feature>
<dbReference type="AlphaFoldDB" id="A0A923M8N1"/>
<comment type="caution">
    <text evidence="3">The sequence shown here is derived from an EMBL/GenBank/DDBJ whole genome shotgun (WGS) entry which is preliminary data.</text>
</comment>
<organism evidence="3 4">
    <name type="scientific">Ramlibacter albus</name>
    <dbReference type="NCBI Taxonomy" id="2079448"/>
    <lineage>
        <taxon>Bacteria</taxon>
        <taxon>Pseudomonadati</taxon>
        <taxon>Pseudomonadota</taxon>
        <taxon>Betaproteobacteria</taxon>
        <taxon>Burkholderiales</taxon>
        <taxon>Comamonadaceae</taxon>
        <taxon>Ramlibacter</taxon>
    </lineage>
</organism>
<protein>
    <submittedName>
        <fullName evidence="3">Uncharacterized protein</fullName>
    </submittedName>
</protein>
<dbReference type="EMBL" id="JACORU010000003">
    <property type="protein sequence ID" value="MBC5764923.1"/>
    <property type="molecule type" value="Genomic_DNA"/>
</dbReference>
<feature type="region of interest" description="Disordered" evidence="2">
    <location>
        <begin position="127"/>
        <end position="157"/>
    </location>
</feature>
<keyword evidence="1" id="KW-0175">Coiled coil</keyword>
<evidence type="ECO:0000256" key="2">
    <source>
        <dbReference type="SAM" id="MobiDB-lite"/>
    </source>
</evidence>
<sequence>MDAAERNAYAARQNLADAKSRGSVAARKAADEYTSQLANYMKTDAYRQSQSARASGSAPVPDRPKALVKAEAALDKYPAAKAMVARQLDVDRAEQELVDAVDAIRQNQGLPTSRDLRNTLADAGFLRDDVTTNPTASVRGRDSKEGHGPAERSARPDREAILGELKTRVQLAERGVSDTRQALTQARAQADPNTKTMADAYHTAYASWESNQEIQILTVRDGILPPLSAKLQTAEAALTPAARKLVDLTIKHERAKEALAAAKAEFQRANVELIAPDTLDRLREQGLA</sequence>
<feature type="compositionally biased region" description="Basic and acidic residues" evidence="2">
    <location>
        <begin position="139"/>
        <end position="157"/>
    </location>
</feature>